<accession>A0A1J0GLN1</accession>
<dbReference type="OrthoDB" id="9788881at2"/>
<organism evidence="1 2">
    <name type="scientific">Clostridium estertheticum subsp. estertheticum</name>
    <dbReference type="NCBI Taxonomy" id="1552"/>
    <lineage>
        <taxon>Bacteria</taxon>
        <taxon>Bacillati</taxon>
        <taxon>Bacillota</taxon>
        <taxon>Clostridia</taxon>
        <taxon>Eubacteriales</taxon>
        <taxon>Clostridiaceae</taxon>
        <taxon>Clostridium</taxon>
    </lineage>
</organism>
<protein>
    <submittedName>
        <fullName evidence="1">Uncharacterized protein</fullName>
    </submittedName>
</protein>
<dbReference type="Proteomes" id="UP000182569">
    <property type="component" value="Chromosome"/>
</dbReference>
<proteinExistence type="predicted"/>
<evidence type="ECO:0000313" key="1">
    <source>
        <dbReference type="EMBL" id="APC42243.1"/>
    </source>
</evidence>
<evidence type="ECO:0000313" key="2">
    <source>
        <dbReference type="Proteomes" id="UP000182569"/>
    </source>
</evidence>
<gene>
    <name evidence="1" type="ORF">A7L45_20365</name>
</gene>
<dbReference type="EMBL" id="CP015756">
    <property type="protein sequence ID" value="APC42243.1"/>
    <property type="molecule type" value="Genomic_DNA"/>
</dbReference>
<keyword evidence="2" id="KW-1185">Reference proteome</keyword>
<dbReference type="RefSeq" id="WP_071614535.1">
    <property type="nucleotide sequence ID" value="NZ_CP015756.1"/>
</dbReference>
<sequence length="62" mass="7586">MSRTFRLKSDESIYHVMYESITEINLFKDTEDKKKYLSLIKKYNSCRHPQFFVAIRKSLFIF</sequence>
<name>A0A1J0GLN1_9CLOT</name>
<reference evidence="2" key="1">
    <citation type="journal article" date="2016" name="Front. Microbiol.">
        <title>Complete Genome Sequence of Clostridium estertheticum DSM 8809, a Microbe Identified in Spoiled Vacuum Packed Beef.</title>
        <authorList>
            <person name="Yu Z."/>
            <person name="Gunn L."/>
            <person name="Brennan E."/>
            <person name="Reid R."/>
            <person name="Wall P.G."/>
            <person name="Gaora O.P."/>
            <person name="Hurley D."/>
            <person name="Bolton D."/>
            <person name="Fanning S."/>
        </authorList>
    </citation>
    <scope>NUCLEOTIDE SEQUENCE [LARGE SCALE GENOMIC DNA]</scope>
    <source>
        <strain evidence="2">DSM 8809</strain>
    </source>
</reference>
<dbReference type="KEGG" id="ceu:A7L45_20365"/>
<dbReference type="AlphaFoldDB" id="A0A1J0GLN1"/>